<feature type="chain" id="PRO_5044890938" description="HMA domain-containing protein" evidence="1">
    <location>
        <begin position="34"/>
        <end position="246"/>
    </location>
</feature>
<reference evidence="2 3" key="1">
    <citation type="journal article" date="2020" name="G3 (Bethesda)">
        <title>Improved Reference Genome for Cyclotella cryptica CCMP332, a Model for Cell Wall Morphogenesis, Salinity Adaptation, and Lipid Production in Diatoms (Bacillariophyta).</title>
        <authorList>
            <person name="Roberts W.R."/>
            <person name="Downey K.M."/>
            <person name="Ruck E.C."/>
            <person name="Traller J.C."/>
            <person name="Alverson A.J."/>
        </authorList>
    </citation>
    <scope>NUCLEOTIDE SEQUENCE [LARGE SCALE GENOMIC DNA]</scope>
    <source>
        <strain evidence="2 3">CCMP332</strain>
    </source>
</reference>
<comment type="caution">
    <text evidence="2">The sequence shown here is derived from an EMBL/GenBank/DDBJ whole genome shotgun (WGS) entry which is preliminary data.</text>
</comment>
<gene>
    <name evidence="2" type="ORF">HJC23_005023</name>
</gene>
<sequence>MKKQLRSTTISMMHRPLLGIGLLFTTLAHGGNGATSLIQAYEVSRRGAISSSCCTSSRFSRRPRFLASAIRCRGLQCRGGNTGDNRSLLDRSSWELSMAQTANMNLLSNVSLALAFLPEAVYFWNKFLAYNFEQTDKSGNQPVLDDEAVSKLSSPYPVKATIVLDVPTMGCVACVNKVDSSIRSSAFSTKIRQERSWLTDGKGGIAELIVSGANSDEIYKIAEEVALAVGNAGFQCKVQSIQLNAD</sequence>
<dbReference type="AlphaFoldDB" id="A0ABD3QDY0"/>
<keyword evidence="1" id="KW-0732">Signal</keyword>
<proteinExistence type="predicted"/>
<dbReference type="EMBL" id="JABMIG020000046">
    <property type="protein sequence ID" value="KAL3798370.1"/>
    <property type="molecule type" value="Genomic_DNA"/>
</dbReference>
<evidence type="ECO:0000256" key="1">
    <source>
        <dbReference type="SAM" id="SignalP"/>
    </source>
</evidence>
<keyword evidence="3" id="KW-1185">Reference proteome</keyword>
<feature type="signal peptide" evidence="1">
    <location>
        <begin position="1"/>
        <end position="33"/>
    </location>
</feature>
<evidence type="ECO:0008006" key="4">
    <source>
        <dbReference type="Google" id="ProtNLM"/>
    </source>
</evidence>
<name>A0ABD3QDY0_9STRA</name>
<dbReference type="Proteomes" id="UP001516023">
    <property type="component" value="Unassembled WGS sequence"/>
</dbReference>
<organism evidence="2 3">
    <name type="scientific">Cyclotella cryptica</name>
    <dbReference type="NCBI Taxonomy" id="29204"/>
    <lineage>
        <taxon>Eukaryota</taxon>
        <taxon>Sar</taxon>
        <taxon>Stramenopiles</taxon>
        <taxon>Ochrophyta</taxon>
        <taxon>Bacillariophyta</taxon>
        <taxon>Coscinodiscophyceae</taxon>
        <taxon>Thalassiosirophycidae</taxon>
        <taxon>Stephanodiscales</taxon>
        <taxon>Stephanodiscaceae</taxon>
        <taxon>Cyclotella</taxon>
    </lineage>
</organism>
<evidence type="ECO:0000313" key="2">
    <source>
        <dbReference type="EMBL" id="KAL3798370.1"/>
    </source>
</evidence>
<protein>
    <recommendedName>
        <fullName evidence="4">HMA domain-containing protein</fullName>
    </recommendedName>
</protein>
<evidence type="ECO:0000313" key="3">
    <source>
        <dbReference type="Proteomes" id="UP001516023"/>
    </source>
</evidence>
<accession>A0ABD3QDY0</accession>